<dbReference type="Gene3D" id="3.30.450.20">
    <property type="entry name" value="PAS domain"/>
    <property type="match status" value="1"/>
</dbReference>
<evidence type="ECO:0000313" key="7">
    <source>
        <dbReference type="EMBL" id="RKJ95545.1"/>
    </source>
</evidence>
<dbReference type="Gene3D" id="1.10.10.60">
    <property type="entry name" value="Homeodomain-like"/>
    <property type="match status" value="1"/>
</dbReference>
<dbReference type="Pfam" id="PF00158">
    <property type="entry name" value="Sigma54_activat"/>
    <property type="match status" value="1"/>
</dbReference>
<dbReference type="Pfam" id="PF25601">
    <property type="entry name" value="AAA_lid_14"/>
    <property type="match status" value="1"/>
</dbReference>
<dbReference type="InterPro" id="IPR035965">
    <property type="entry name" value="PAS-like_dom_sf"/>
</dbReference>
<dbReference type="GO" id="GO:0043565">
    <property type="term" value="F:sequence-specific DNA binding"/>
    <property type="evidence" value="ECO:0007669"/>
    <property type="project" value="InterPro"/>
</dbReference>
<keyword evidence="4" id="KW-0804">Transcription</keyword>
<dbReference type="SMART" id="SM00382">
    <property type="entry name" value="AAA"/>
    <property type="match status" value="1"/>
</dbReference>
<dbReference type="InterPro" id="IPR002197">
    <property type="entry name" value="HTH_Fis"/>
</dbReference>
<dbReference type="Pfam" id="PF02954">
    <property type="entry name" value="HTH_8"/>
    <property type="match status" value="1"/>
</dbReference>
<dbReference type="SUPFAM" id="SSF52540">
    <property type="entry name" value="P-loop containing nucleoside triphosphate hydrolases"/>
    <property type="match status" value="1"/>
</dbReference>
<dbReference type="InterPro" id="IPR003593">
    <property type="entry name" value="AAA+_ATPase"/>
</dbReference>
<protein>
    <submittedName>
        <fullName evidence="7">Fis family transcriptional regulator</fullName>
    </submittedName>
</protein>
<keyword evidence="3" id="KW-0805">Transcription regulation</keyword>
<keyword evidence="2" id="KW-0067">ATP-binding</keyword>
<dbReference type="Proteomes" id="UP000216225">
    <property type="component" value="Unassembled WGS sequence"/>
</dbReference>
<dbReference type="GO" id="GO:0005524">
    <property type="term" value="F:ATP binding"/>
    <property type="evidence" value="ECO:0007669"/>
    <property type="project" value="UniProtKB-KW"/>
</dbReference>
<dbReference type="InterPro" id="IPR025943">
    <property type="entry name" value="Sigma_54_int_dom_ATP-bd_2"/>
</dbReference>
<feature type="coiled-coil region" evidence="5">
    <location>
        <begin position="217"/>
        <end position="244"/>
    </location>
</feature>
<dbReference type="PANTHER" id="PTHR32071:SF57">
    <property type="entry name" value="C4-DICARBOXYLATE TRANSPORT TRANSCRIPTIONAL REGULATORY PROTEIN DCTD"/>
    <property type="match status" value="1"/>
</dbReference>
<feature type="domain" description="Sigma-54 factor interaction" evidence="6">
    <location>
        <begin position="251"/>
        <end position="481"/>
    </location>
</feature>
<keyword evidence="1" id="KW-0547">Nucleotide-binding</keyword>
<dbReference type="InterPro" id="IPR027417">
    <property type="entry name" value="P-loop_NTPase"/>
</dbReference>
<dbReference type="PROSITE" id="PS50045">
    <property type="entry name" value="SIGMA54_INTERACT_4"/>
    <property type="match status" value="1"/>
</dbReference>
<dbReference type="FunFam" id="3.40.50.300:FF:000006">
    <property type="entry name" value="DNA-binding transcriptional regulator NtrC"/>
    <property type="match status" value="1"/>
</dbReference>
<dbReference type="AlphaFoldDB" id="A0A420K9U1"/>
<organism evidence="7 8">
    <name type="scientific">Alicycliphilus denitrificans</name>
    <dbReference type="NCBI Taxonomy" id="179636"/>
    <lineage>
        <taxon>Bacteria</taxon>
        <taxon>Pseudomonadati</taxon>
        <taxon>Pseudomonadota</taxon>
        <taxon>Betaproteobacteria</taxon>
        <taxon>Burkholderiales</taxon>
        <taxon>Comamonadaceae</taxon>
        <taxon>Alicycliphilus</taxon>
    </lineage>
</organism>
<sequence>MPSAVHDQPAENRFLGVLVWQRGLSEPVARLGLAADPLVHAAVAEALRSRAQGLGGGVLFHVDVPAPREDAGVVRCVVVALGDDAVQVAIVRTSGEAAALLDFVAAVPFAFAILNMFLTNPYQAITVADREGLMRYISPVHERFLGLEPGAAIGRPAEDVIPNSRLPQVARSGKAEIGDLQQFGPDVTRIVNRVPVFEEGAVVGAVGQVSFSGVEALNRLQQRLNQLRDEVRHYKRELSQLKGGGAAAATLVGSSAPMLRLSREIDAVARLDVPVLILGESGSGKELVAQALHARGRDADAPLVSLNLAALPATLIESELFGYQAGAFTGGRKQGQPGKLEQAEGGTLFLDEVADIPMEIQVKLLRVLEDRQVQRLGAAEGRRINFRIVAATHRDLRALIDSGRFRLDLFYRLSGVVLQVPALRQRVEDIPALVQRFAQSFCERNGIPLPRIASGVMGYLAQQSWPGNVRQLRQRVEEALVFCDGRLLNVEDFARHQDPLARPAQQPMEQSPHAAMPLKSLEHAAILEAIARNGGNKKRAAQELGISRSYLYKVLGGA</sequence>
<dbReference type="Gene3D" id="1.10.8.60">
    <property type="match status" value="1"/>
</dbReference>
<keyword evidence="5" id="KW-0175">Coiled coil</keyword>
<comment type="caution">
    <text evidence="7">The sequence shown here is derived from an EMBL/GenBank/DDBJ whole genome shotgun (WGS) entry which is preliminary data.</text>
</comment>
<dbReference type="Gene3D" id="3.40.50.300">
    <property type="entry name" value="P-loop containing nucleotide triphosphate hydrolases"/>
    <property type="match status" value="1"/>
</dbReference>
<accession>A0A420K9U1</accession>
<dbReference type="InterPro" id="IPR058031">
    <property type="entry name" value="AAA_lid_NorR"/>
</dbReference>
<evidence type="ECO:0000256" key="2">
    <source>
        <dbReference type="ARBA" id="ARBA00022840"/>
    </source>
</evidence>
<evidence type="ECO:0000256" key="3">
    <source>
        <dbReference type="ARBA" id="ARBA00023015"/>
    </source>
</evidence>
<evidence type="ECO:0000259" key="6">
    <source>
        <dbReference type="PROSITE" id="PS50045"/>
    </source>
</evidence>
<dbReference type="PROSITE" id="PS00676">
    <property type="entry name" value="SIGMA54_INTERACT_2"/>
    <property type="match status" value="1"/>
</dbReference>
<dbReference type="InterPro" id="IPR025662">
    <property type="entry name" value="Sigma_54_int_dom_ATP-bd_1"/>
</dbReference>
<gene>
    <name evidence="7" type="ORF">CE154_016550</name>
</gene>
<reference evidence="7 8" key="1">
    <citation type="submission" date="2018-09" db="EMBL/GenBank/DDBJ databases">
        <title>Genome comparison of Alicycliphilus sp. BQ1, a polyurethanolytic bacterium, with its closest phylogenetic relatives Alicycliphilus denitrificans BC and K601, unable to attack polyurethane.</title>
        <authorList>
            <person name="Loza-Tavera H."/>
            <person name="Lozano L."/>
            <person name="Cevallos M."/>
            <person name="Maya-Lucas O."/>
            <person name="Garcia-Mena J."/>
            <person name="Hernandez J."/>
        </authorList>
    </citation>
    <scope>NUCLEOTIDE SEQUENCE [LARGE SCALE GENOMIC DNA]</scope>
    <source>
        <strain evidence="7 8">BQ1</strain>
    </source>
</reference>
<evidence type="ECO:0000256" key="4">
    <source>
        <dbReference type="ARBA" id="ARBA00023163"/>
    </source>
</evidence>
<dbReference type="SUPFAM" id="SSF46689">
    <property type="entry name" value="Homeodomain-like"/>
    <property type="match status" value="1"/>
</dbReference>
<proteinExistence type="predicted"/>
<dbReference type="PROSITE" id="PS00675">
    <property type="entry name" value="SIGMA54_INTERACT_1"/>
    <property type="match status" value="1"/>
</dbReference>
<evidence type="ECO:0000256" key="5">
    <source>
        <dbReference type="SAM" id="Coils"/>
    </source>
</evidence>
<evidence type="ECO:0000313" key="8">
    <source>
        <dbReference type="Proteomes" id="UP000216225"/>
    </source>
</evidence>
<dbReference type="EMBL" id="NKDB02000003">
    <property type="protein sequence ID" value="RKJ95545.1"/>
    <property type="molecule type" value="Genomic_DNA"/>
</dbReference>
<evidence type="ECO:0000256" key="1">
    <source>
        <dbReference type="ARBA" id="ARBA00022741"/>
    </source>
</evidence>
<dbReference type="SUPFAM" id="SSF55785">
    <property type="entry name" value="PYP-like sensor domain (PAS domain)"/>
    <property type="match status" value="1"/>
</dbReference>
<dbReference type="PANTHER" id="PTHR32071">
    <property type="entry name" value="TRANSCRIPTIONAL REGULATORY PROTEIN"/>
    <property type="match status" value="1"/>
</dbReference>
<dbReference type="RefSeq" id="WP_094439539.1">
    <property type="nucleotide sequence ID" value="NZ_AP024172.1"/>
</dbReference>
<name>A0A420K9U1_9BURK</name>
<dbReference type="CDD" id="cd00009">
    <property type="entry name" value="AAA"/>
    <property type="match status" value="1"/>
</dbReference>
<dbReference type="InterPro" id="IPR002078">
    <property type="entry name" value="Sigma_54_int"/>
</dbReference>
<dbReference type="GO" id="GO:0006355">
    <property type="term" value="P:regulation of DNA-templated transcription"/>
    <property type="evidence" value="ECO:0007669"/>
    <property type="project" value="InterPro"/>
</dbReference>
<dbReference type="InterPro" id="IPR009057">
    <property type="entry name" value="Homeodomain-like_sf"/>
</dbReference>